<keyword evidence="1" id="KW-1133">Transmembrane helix</keyword>
<organism evidence="2">
    <name type="scientific">Culex pipiens</name>
    <name type="common">House mosquito</name>
    <dbReference type="NCBI Taxonomy" id="7175"/>
    <lineage>
        <taxon>Eukaryota</taxon>
        <taxon>Metazoa</taxon>
        <taxon>Ecdysozoa</taxon>
        <taxon>Arthropoda</taxon>
        <taxon>Hexapoda</taxon>
        <taxon>Insecta</taxon>
        <taxon>Pterygota</taxon>
        <taxon>Neoptera</taxon>
        <taxon>Endopterygota</taxon>
        <taxon>Diptera</taxon>
        <taxon>Nematocera</taxon>
        <taxon>Culicoidea</taxon>
        <taxon>Culicidae</taxon>
        <taxon>Culicinae</taxon>
        <taxon>Culicini</taxon>
        <taxon>Culex</taxon>
        <taxon>Culex</taxon>
    </lineage>
</organism>
<dbReference type="AlphaFoldDB" id="A0A8D8A2Z1"/>
<accession>A0A8D8A2Z1</accession>
<keyword evidence="1" id="KW-0472">Membrane</keyword>
<evidence type="ECO:0000313" key="2">
    <source>
        <dbReference type="EMBL" id="CAG6448369.1"/>
    </source>
</evidence>
<evidence type="ECO:0000256" key="1">
    <source>
        <dbReference type="SAM" id="Phobius"/>
    </source>
</evidence>
<protein>
    <submittedName>
        <fullName evidence="2">(northern house mosquito) hypothetical protein</fullName>
    </submittedName>
</protein>
<feature type="transmembrane region" description="Helical" evidence="1">
    <location>
        <begin position="79"/>
        <end position="98"/>
    </location>
</feature>
<proteinExistence type="predicted"/>
<dbReference type="EMBL" id="HBUE01010835">
    <property type="protein sequence ID" value="CAG6448369.1"/>
    <property type="molecule type" value="Transcribed_RNA"/>
</dbReference>
<sequence length="114" mass="12491">MGRFSTSRMPSRYTKLQRTVAMNEVTTTNRNQWVPPSRAGDAQAMQMMPNNSCTSFKMPGIDVKYCTLNLIQLRLLSGLAWPAGPVAVVLLGGAAWLWSTVTTVSVIMATRAVL</sequence>
<name>A0A8D8A2Z1_CULPI</name>
<keyword evidence="1" id="KW-0812">Transmembrane</keyword>
<reference evidence="2" key="1">
    <citation type="submission" date="2021-05" db="EMBL/GenBank/DDBJ databases">
        <authorList>
            <person name="Alioto T."/>
            <person name="Alioto T."/>
            <person name="Gomez Garrido J."/>
        </authorList>
    </citation>
    <scope>NUCLEOTIDE SEQUENCE</scope>
</reference>